<evidence type="ECO:0000256" key="2">
    <source>
        <dbReference type="ARBA" id="ARBA00023002"/>
    </source>
</evidence>
<protein>
    <submittedName>
        <fullName evidence="3">Oxidoreductase</fullName>
    </submittedName>
</protein>
<organism evidence="3 4">
    <name type="scientific">Streptomyces diastatochromogenes</name>
    <dbReference type="NCBI Taxonomy" id="42236"/>
    <lineage>
        <taxon>Bacteria</taxon>
        <taxon>Bacillati</taxon>
        <taxon>Actinomycetota</taxon>
        <taxon>Actinomycetes</taxon>
        <taxon>Kitasatosporales</taxon>
        <taxon>Streptomycetaceae</taxon>
        <taxon>Streptomyces</taxon>
    </lineage>
</organism>
<dbReference type="Gene3D" id="3.40.50.720">
    <property type="entry name" value="NAD(P)-binding Rossmann-like Domain"/>
    <property type="match status" value="1"/>
</dbReference>
<dbReference type="FunFam" id="3.40.50.720:FF:000084">
    <property type="entry name" value="Short-chain dehydrogenase reductase"/>
    <property type="match status" value="1"/>
</dbReference>
<dbReference type="RefSeq" id="WP_094222699.1">
    <property type="nucleotide sequence ID" value="NZ_MCGQ01000090.1"/>
</dbReference>
<reference evidence="3 4" key="1">
    <citation type="submission" date="2016-07" db="EMBL/GenBank/DDBJ databases">
        <title>Draft genome of Streptomyces diastatochromogenes.</title>
        <authorList>
            <person name="Podduturi R."/>
            <person name="Lukassen M.B."/>
            <person name="Clausen N."/>
            <person name="Nielsen J.L."/>
            <person name="Jorgensen N.O."/>
        </authorList>
    </citation>
    <scope>NUCLEOTIDE SEQUENCE [LARGE SCALE GENOMIC DNA]</scope>
    <source>
        <strain evidence="3 4">DSM 40608</strain>
    </source>
</reference>
<dbReference type="OrthoDB" id="7064009at2"/>
<name>A0A233RTN0_STRDA</name>
<dbReference type="PANTHER" id="PTHR24321">
    <property type="entry name" value="DEHYDROGENASES, SHORT CHAIN"/>
    <property type="match status" value="1"/>
</dbReference>
<accession>A0A233RTN0</accession>
<dbReference type="InterPro" id="IPR020904">
    <property type="entry name" value="Sc_DH/Rdtase_CS"/>
</dbReference>
<dbReference type="Pfam" id="PF13561">
    <property type="entry name" value="adh_short_C2"/>
    <property type="match status" value="1"/>
</dbReference>
<dbReference type="InterPro" id="IPR036291">
    <property type="entry name" value="NAD(P)-bd_dom_sf"/>
</dbReference>
<evidence type="ECO:0000313" key="4">
    <source>
        <dbReference type="Proteomes" id="UP000215483"/>
    </source>
</evidence>
<comment type="similarity">
    <text evidence="1">Belongs to the short-chain dehydrogenases/reductases (SDR) family.</text>
</comment>
<dbReference type="GO" id="GO:0016491">
    <property type="term" value="F:oxidoreductase activity"/>
    <property type="evidence" value="ECO:0007669"/>
    <property type="project" value="UniProtKB-KW"/>
</dbReference>
<dbReference type="PRINTS" id="PR00081">
    <property type="entry name" value="GDHRDH"/>
</dbReference>
<gene>
    <name evidence="3" type="ORF">BEK98_44480</name>
</gene>
<proteinExistence type="inferred from homology"/>
<dbReference type="Proteomes" id="UP000215483">
    <property type="component" value="Unassembled WGS sequence"/>
</dbReference>
<dbReference type="PRINTS" id="PR00080">
    <property type="entry name" value="SDRFAMILY"/>
</dbReference>
<sequence>MTTSEQFAGRVAMVTGAGSGIGRASALAFAARGAAVGVCDVNTEGGEETVSRIEAAGGKALFLHTDVSSGAAVRQAVDTLVTTYGGLHFAHNNAGTYAMALTGELSEAEFTRVLNVNLLGVFLCMRHQIPLMLDAGGGAIVNTASIWAHTGMPTQAAYVASKHGVAGLTKTAAVEYAARGVRVNAVSPGYIETPMTAGNPPDALAAVLSRQVIGRAGQPEEIAAAATWLCGDEASLVTGAVLNVDGGYLAH</sequence>
<dbReference type="InterPro" id="IPR002347">
    <property type="entry name" value="SDR_fam"/>
</dbReference>
<dbReference type="AlphaFoldDB" id="A0A233RTN0"/>
<evidence type="ECO:0000256" key="1">
    <source>
        <dbReference type="ARBA" id="ARBA00006484"/>
    </source>
</evidence>
<dbReference type="SUPFAM" id="SSF51735">
    <property type="entry name" value="NAD(P)-binding Rossmann-fold domains"/>
    <property type="match status" value="1"/>
</dbReference>
<evidence type="ECO:0000313" key="3">
    <source>
        <dbReference type="EMBL" id="OXY86749.1"/>
    </source>
</evidence>
<keyword evidence="4" id="KW-1185">Reference proteome</keyword>
<comment type="caution">
    <text evidence="3">The sequence shown here is derived from an EMBL/GenBank/DDBJ whole genome shotgun (WGS) entry which is preliminary data.</text>
</comment>
<dbReference type="PANTHER" id="PTHR24321:SF11">
    <property type="entry name" value="BLR0893 PROTEIN"/>
    <property type="match status" value="1"/>
</dbReference>
<keyword evidence="2" id="KW-0560">Oxidoreductase</keyword>
<dbReference type="PROSITE" id="PS00061">
    <property type="entry name" value="ADH_SHORT"/>
    <property type="match status" value="1"/>
</dbReference>
<dbReference type="EMBL" id="MCGQ01000090">
    <property type="protein sequence ID" value="OXY86749.1"/>
    <property type="molecule type" value="Genomic_DNA"/>
</dbReference>